<reference evidence="1 2" key="1">
    <citation type="journal article" date="2019" name="Microb. Cell Fact.">
        <title>Exploring novel herbicidin analogues by transcriptional regulator overexpression and MS/MS molecular networking.</title>
        <authorList>
            <person name="Shi Y."/>
            <person name="Gu R."/>
            <person name="Li Y."/>
            <person name="Wang X."/>
            <person name="Ren W."/>
            <person name="Li X."/>
            <person name="Wang L."/>
            <person name="Xie Y."/>
            <person name="Hong B."/>
        </authorList>
    </citation>
    <scope>NUCLEOTIDE SEQUENCE [LARGE SCALE GENOMIC DNA]</scope>
    <source>
        <strain evidence="1 2">US-43</strain>
    </source>
</reference>
<dbReference type="OrthoDB" id="5193571at2"/>
<dbReference type="Proteomes" id="UP000327000">
    <property type="component" value="Unassembled WGS sequence"/>
</dbReference>
<gene>
    <name evidence="1" type="ORF">FRZ00_30895</name>
</gene>
<sequence length="328" mass="34120">MTVRSAWLLPTGQTREDTRAAPVGVMSPTGELTSRDGVIAGGQPLAATGAGPMQIQIGVGRAVVQGTAPQGAYPVAVTAPETITVPDGHAQHPRIDSVVLRVLDGLYDTSEQTTAIVDLIGGEASPTPTPPTVTGAVLRLWDIAVPAGASAGLGGLDWSRALTDRRRFTAAYGGIVPRGGATSDPGAYDGQYRDGPQGLERWNAAARSWVAVVPSVPWTQVTLASGYQHDGNAHGPVRYRRLTIGGVPHMQWRGGVGWTTSTLPGDGYILSAALPADLRPVRHVSLVAAAGGQPVNIDFQRGGLVRIIAAGSVRTWLSLINLSYPLDA</sequence>
<keyword evidence="2" id="KW-1185">Reference proteome</keyword>
<name>A0A5N5VYU9_STRMB</name>
<accession>A0A5N5VYU9</accession>
<proteinExistence type="predicted"/>
<comment type="caution">
    <text evidence="1">The sequence shown here is derived from an EMBL/GenBank/DDBJ whole genome shotgun (WGS) entry which is preliminary data.</text>
</comment>
<dbReference type="AlphaFoldDB" id="A0A5N5VYU9"/>
<dbReference type="EMBL" id="VOKX01000117">
    <property type="protein sequence ID" value="KAB7834071.1"/>
    <property type="molecule type" value="Genomic_DNA"/>
</dbReference>
<organism evidence="1 2">
    <name type="scientific">Streptomyces mobaraensis</name>
    <name type="common">Streptoverticillium mobaraense</name>
    <dbReference type="NCBI Taxonomy" id="35621"/>
    <lineage>
        <taxon>Bacteria</taxon>
        <taxon>Bacillati</taxon>
        <taxon>Actinomycetota</taxon>
        <taxon>Actinomycetes</taxon>
        <taxon>Kitasatosporales</taxon>
        <taxon>Streptomycetaceae</taxon>
        <taxon>Streptomyces</taxon>
    </lineage>
</organism>
<protein>
    <submittedName>
        <fullName evidence="1">Uncharacterized protein</fullName>
    </submittedName>
</protein>
<evidence type="ECO:0000313" key="2">
    <source>
        <dbReference type="Proteomes" id="UP000327000"/>
    </source>
</evidence>
<evidence type="ECO:0000313" key="1">
    <source>
        <dbReference type="EMBL" id="KAB7834071.1"/>
    </source>
</evidence>
<dbReference type="RefSeq" id="WP_152265773.1">
    <property type="nucleotide sequence ID" value="NZ_VOKX01000117.1"/>
</dbReference>